<feature type="transmembrane region" description="Helical" evidence="6">
    <location>
        <begin position="189"/>
        <end position="211"/>
    </location>
</feature>
<keyword evidence="8" id="KW-1185">Reference proteome</keyword>
<keyword evidence="4 6" id="KW-0472">Membrane</keyword>
<protein>
    <recommendedName>
        <fullName evidence="9">G-protein coupled receptors family 1 profile domain-containing protein</fullName>
    </recommendedName>
</protein>
<dbReference type="GO" id="GO:0007189">
    <property type="term" value="P:adenylate cyclase-activating G protein-coupled receptor signaling pathway"/>
    <property type="evidence" value="ECO:0007669"/>
    <property type="project" value="TreeGrafter"/>
</dbReference>
<proteinExistence type="predicted"/>
<dbReference type="Proteomes" id="UP001054902">
    <property type="component" value="Unassembled WGS sequence"/>
</dbReference>
<accession>A0AAD3CGL8</accession>
<name>A0AAD3CGL8_9STRA</name>
<dbReference type="GO" id="GO:0004930">
    <property type="term" value="F:G protein-coupled receptor activity"/>
    <property type="evidence" value="ECO:0007669"/>
    <property type="project" value="TreeGrafter"/>
</dbReference>
<sequence>MSASLQAAQVIRCINSGVSCLASTFIVLMILTEPEKGLASPYSRIIFGMSVSDILFSLGLLLSPFMSPKDNPDALFAIGTTESCEGIGFLFTLGVQCLLYYTLLLTYYFMRRIKYKVTPQNFAKKEERYFHVAFIIIAISVATTSLATGSINPQTHGSLCGIGSYKPVDCDESTEMACERGGGNVTKAITAIGGSFMSIAFFALIVILTLCTDHVYRVERQLNIPAREIGDVSPRSLRSQDNEEEKRDEAEVQANELDDSNMASREDTRKEKNRLILTKQAFQQSLFYILAFIFVYLGPMITIFQKQVGNSDMSEEPEWRFWIKALITPLGGVFNILIYTRPKVLKCKESYPRVPMFKLFIVVLISGGEIPSMVDVKQRREWRNYSHDDENYRPLRNRAQSNIGDGEQQQQDDDNDSYSKYEVLYDMDISDAEELLSMMEYSRNGYLRSVLGTTAYNQR</sequence>
<evidence type="ECO:0000313" key="8">
    <source>
        <dbReference type="Proteomes" id="UP001054902"/>
    </source>
</evidence>
<dbReference type="GO" id="GO:0005886">
    <property type="term" value="C:plasma membrane"/>
    <property type="evidence" value="ECO:0007669"/>
    <property type="project" value="TreeGrafter"/>
</dbReference>
<gene>
    <name evidence="7" type="ORF">CTEN210_01229</name>
</gene>
<keyword evidence="2 6" id="KW-0812">Transmembrane</keyword>
<feature type="transmembrane region" description="Helical" evidence="6">
    <location>
        <begin position="286"/>
        <end position="304"/>
    </location>
</feature>
<dbReference type="Gene3D" id="1.20.1070.10">
    <property type="entry name" value="Rhodopsin 7-helix transmembrane proteins"/>
    <property type="match status" value="1"/>
</dbReference>
<feature type="transmembrane region" description="Helical" evidence="6">
    <location>
        <begin position="319"/>
        <end position="339"/>
    </location>
</feature>
<feature type="region of interest" description="Disordered" evidence="5">
    <location>
        <begin position="233"/>
        <end position="267"/>
    </location>
</feature>
<feature type="compositionally biased region" description="Basic and acidic residues" evidence="5">
    <location>
        <begin position="238"/>
        <end position="250"/>
    </location>
</feature>
<reference evidence="7 8" key="1">
    <citation type="journal article" date="2021" name="Sci. Rep.">
        <title>The genome of the diatom Chaetoceros tenuissimus carries an ancient integrated fragment of an extant virus.</title>
        <authorList>
            <person name="Hongo Y."/>
            <person name="Kimura K."/>
            <person name="Takaki Y."/>
            <person name="Yoshida Y."/>
            <person name="Baba S."/>
            <person name="Kobayashi G."/>
            <person name="Nagasaki K."/>
            <person name="Hano T."/>
            <person name="Tomaru Y."/>
        </authorList>
    </citation>
    <scope>NUCLEOTIDE SEQUENCE [LARGE SCALE GENOMIC DNA]</scope>
    <source>
        <strain evidence="7 8">NIES-3715</strain>
    </source>
</reference>
<evidence type="ECO:0000256" key="3">
    <source>
        <dbReference type="ARBA" id="ARBA00022989"/>
    </source>
</evidence>
<evidence type="ECO:0000256" key="2">
    <source>
        <dbReference type="ARBA" id="ARBA00022692"/>
    </source>
</evidence>
<dbReference type="SUPFAM" id="SSF81321">
    <property type="entry name" value="Family A G protein-coupled receptor-like"/>
    <property type="match status" value="1"/>
</dbReference>
<dbReference type="EMBL" id="BLLK01000020">
    <property type="protein sequence ID" value="GFH44755.1"/>
    <property type="molecule type" value="Genomic_DNA"/>
</dbReference>
<dbReference type="PANTHER" id="PTHR23112">
    <property type="entry name" value="G PROTEIN-COUPLED RECEPTOR 157-RELATED"/>
    <property type="match status" value="1"/>
</dbReference>
<evidence type="ECO:0000313" key="7">
    <source>
        <dbReference type="EMBL" id="GFH44755.1"/>
    </source>
</evidence>
<dbReference type="AlphaFoldDB" id="A0AAD3CGL8"/>
<feature type="transmembrane region" description="Helical" evidence="6">
    <location>
        <begin position="129"/>
        <end position="149"/>
    </location>
</feature>
<dbReference type="PANTHER" id="PTHR23112:SF0">
    <property type="entry name" value="TRANSMEMBRANE PROTEIN 116"/>
    <property type="match status" value="1"/>
</dbReference>
<evidence type="ECO:0000256" key="5">
    <source>
        <dbReference type="SAM" id="MobiDB-lite"/>
    </source>
</evidence>
<keyword evidence="3 6" id="KW-1133">Transmembrane helix</keyword>
<feature type="transmembrane region" description="Helical" evidence="6">
    <location>
        <begin position="86"/>
        <end position="109"/>
    </location>
</feature>
<evidence type="ECO:0008006" key="9">
    <source>
        <dbReference type="Google" id="ProtNLM"/>
    </source>
</evidence>
<evidence type="ECO:0000256" key="1">
    <source>
        <dbReference type="ARBA" id="ARBA00004141"/>
    </source>
</evidence>
<organism evidence="7 8">
    <name type="scientific">Chaetoceros tenuissimus</name>
    <dbReference type="NCBI Taxonomy" id="426638"/>
    <lineage>
        <taxon>Eukaryota</taxon>
        <taxon>Sar</taxon>
        <taxon>Stramenopiles</taxon>
        <taxon>Ochrophyta</taxon>
        <taxon>Bacillariophyta</taxon>
        <taxon>Coscinodiscophyceae</taxon>
        <taxon>Chaetocerotophycidae</taxon>
        <taxon>Chaetocerotales</taxon>
        <taxon>Chaetocerotaceae</taxon>
        <taxon>Chaetoceros</taxon>
    </lineage>
</organism>
<evidence type="ECO:0000256" key="6">
    <source>
        <dbReference type="SAM" id="Phobius"/>
    </source>
</evidence>
<comment type="subcellular location">
    <subcellularLocation>
        <location evidence="1">Membrane</location>
        <topology evidence="1">Multi-pass membrane protein</topology>
    </subcellularLocation>
</comment>
<evidence type="ECO:0000256" key="4">
    <source>
        <dbReference type="ARBA" id="ARBA00023136"/>
    </source>
</evidence>
<feature type="transmembrane region" description="Helical" evidence="6">
    <location>
        <begin position="14"/>
        <end position="33"/>
    </location>
</feature>
<feature type="transmembrane region" description="Helical" evidence="6">
    <location>
        <begin position="45"/>
        <end position="66"/>
    </location>
</feature>
<comment type="caution">
    <text evidence="7">The sequence shown here is derived from an EMBL/GenBank/DDBJ whole genome shotgun (WGS) entry which is preliminary data.</text>
</comment>